<sequence>MGRKNKKKNRKAASTVEKKRAITTENSALHSLLEQSVLAPVWKLRYQWLDAYIYFVKSMLYGRDVSQYELAVLRNAREFTSQYLQFDPRLGITEDLDSPKAEATENLEEDGTWENWKDLKVVFMHALGQAETMNLELDRIIDLVAVKDGDLNCEGFFLSHVPNLENLAKRHNNHIMKHIHLLKVPDFTETNSLPIEVTDQEPGHSSLGQDTDKHENQVYTLELVKNEIEKLVTLFGINQLGLRLEFFVFYQYIAANNLECWRTVDVVKYLQHLEKKLSNFYDFQLIDLLNRIERFFDNFAVTVTKPSAQTRMKRLKNDIDILREQNSSEKKMLMMTRNFSIFEDFELNSAIPNIEEELDSPFATFTCFKQISNPEDGNVPWINFLLESRLKAYSTEAQNLRNLKVAVAILAKEIEVQRTNTEYLLAKTISMIEASALEESEKQKIMNHFENLQSFYSYYMAQYAEELKENLVVAEEEKRLQKMAKEIGMINDFELVQEEILSKREWDKFMIVDETKQLEMSKAEEEKQADEYIVKYVSCITRVANFCCNGWPSYVRRCQDFIENKCVANRYYNTETIGAIENLAKFVNRWQKAIHGYNGLAKITDPKQIVTVSAKSLEWIYENEPDEPYLWDYHKRARFSSEIGELHELMKETLRILSHGIAFAVETLQECSEFEFSELNIAHLCVLDHKMLDAFLWNYPMLSKLPEDDLDLVALNNAMRGCVVQMDNKLFERHYSALSLLMQFWENTMGSTKNKPETAVVSILITNLVECEKFNKNGVQELINSIIQSLQTSKSNSFRTDKQIFKKTIKLFMEDILWLSVETRNLDQYTTLKNNFERILNPTKITVEMVRNISVSKQKVEPLTHQEDPYRSMEDNGDGGDNKMLLAKMTAAHDASKEKILKLIPKYKDHCLSRLSVVSFAILKQDYVTRNEFASVDNMMEYTKFYMQFDPSEKVVDDVVQSRKKTNGKKQLTKEVIVDNSPYVKYYYDTVQEDVRELNETVDSEIQHMLEEFKDNKGHKQLRKIVQSLKNIATSHSSFITKYIPLIRASLNSESISRHKATDLSKRFADCDSDSGKRFLELDTWIVALEKLIKKSEVNQIVRVFSVYDILGKLETNGFSTERTSVKECLLKNESIYAISLDINMKRLVETLKFLMNDQLQFMSQKVAKKELDQMEKRISKLADQISFGKNSDRYIQQCEASKNFNANPQLTVSTSSNKAAHLNFTFIRQFSQSEEEVKALVDVASIRATQILEARLKDLVSQTSRDEILNACSLPVVNLFSNEAHMEKLAEYFKNVRRKVCFHVQEKQGMIILNDLADHLERSYDIYSNCEVEKSIREELVRFVDSERQKGCRMMEQLGILDNAEKKCVAFSEAFLATLDQSDVEPKVHDTDGNLESETIEDESLDLVVFRYISSIIEVIKFTTYELFKLMDLCRNFIEKECLEKHLLNLESIVALYDTAEYMNRYKERMLEDNGLIINALQFDEFLVKNIAVPKLLSFDGGCMIDLSNNFDPLKRKNFMFSFEIKKIHDSIRKHQQDLKDAIDFGISGLTNSPQLLYTRQNINYMAEIRKNLDVFIAKNDHLLTGPIFELANGKFGNHFFSLHLFMNFVEAVIEPQKNLHYEFEQVVTCIMEAFEKCDEFDENEKKDFISGLQFFVITQCDYDTVPVENFMKKMEGFLKDIESLASKSNNMKNLECLQQHFEKLSTLRLSVEKQNEEKETETLVTPPTPITEEEKNKVREFLRF</sequence>
<dbReference type="Proteomes" id="UP000008068">
    <property type="component" value="Unassembled WGS sequence"/>
</dbReference>
<accession>G0MIA3</accession>
<dbReference type="InParanoid" id="G0MIA3"/>
<protein>
    <submittedName>
        <fullName evidence="2">Uncharacterized protein</fullName>
    </submittedName>
</protein>
<proteinExistence type="predicted"/>
<name>G0MIA3_CAEBE</name>
<organism evidence="3">
    <name type="scientific">Caenorhabditis brenneri</name>
    <name type="common">Nematode worm</name>
    <dbReference type="NCBI Taxonomy" id="135651"/>
    <lineage>
        <taxon>Eukaryota</taxon>
        <taxon>Metazoa</taxon>
        <taxon>Ecdysozoa</taxon>
        <taxon>Nematoda</taxon>
        <taxon>Chromadorea</taxon>
        <taxon>Rhabditida</taxon>
        <taxon>Rhabditina</taxon>
        <taxon>Rhabditomorpha</taxon>
        <taxon>Rhabditoidea</taxon>
        <taxon>Rhabditidae</taxon>
        <taxon>Peloderinae</taxon>
        <taxon>Caenorhabditis</taxon>
    </lineage>
</organism>
<evidence type="ECO:0000256" key="1">
    <source>
        <dbReference type="SAM" id="Coils"/>
    </source>
</evidence>
<keyword evidence="1" id="KW-0175">Coiled coil</keyword>
<keyword evidence="3" id="KW-1185">Reference proteome</keyword>
<reference evidence="3" key="1">
    <citation type="submission" date="2011-07" db="EMBL/GenBank/DDBJ databases">
        <authorList>
            <consortium name="Caenorhabditis brenneri Sequencing and Analysis Consortium"/>
            <person name="Wilson R.K."/>
        </authorList>
    </citation>
    <scope>NUCLEOTIDE SEQUENCE [LARGE SCALE GENOMIC DNA]</scope>
    <source>
        <strain evidence="3">PB2801</strain>
    </source>
</reference>
<feature type="coiled-coil region" evidence="1">
    <location>
        <begin position="305"/>
        <end position="332"/>
    </location>
</feature>
<dbReference type="EMBL" id="GL379795">
    <property type="protein sequence ID" value="EGT59357.1"/>
    <property type="molecule type" value="Genomic_DNA"/>
</dbReference>
<evidence type="ECO:0000313" key="3">
    <source>
        <dbReference type="Proteomes" id="UP000008068"/>
    </source>
</evidence>
<gene>
    <name evidence="2" type="ORF">CAEBREN_00153</name>
</gene>
<dbReference type="HOGENOM" id="CLU_239530_0_0_1"/>
<evidence type="ECO:0000313" key="2">
    <source>
        <dbReference type="EMBL" id="EGT59357.1"/>
    </source>
</evidence>